<dbReference type="SUPFAM" id="SSF109604">
    <property type="entry name" value="HD-domain/PDEase-like"/>
    <property type="match status" value="1"/>
</dbReference>
<dbReference type="PROSITE" id="PS51831">
    <property type="entry name" value="HD"/>
    <property type="match status" value="1"/>
</dbReference>
<organism evidence="4 5">
    <name type="scientific">Xylanibacillus composti</name>
    <dbReference type="NCBI Taxonomy" id="1572762"/>
    <lineage>
        <taxon>Bacteria</taxon>
        <taxon>Bacillati</taxon>
        <taxon>Bacillota</taxon>
        <taxon>Bacilli</taxon>
        <taxon>Bacillales</taxon>
        <taxon>Paenibacillaceae</taxon>
        <taxon>Xylanibacillus</taxon>
    </lineage>
</organism>
<feature type="transmembrane region" description="Helical" evidence="1">
    <location>
        <begin position="126"/>
        <end position="145"/>
    </location>
</feature>
<accession>A0A8J4M1E0</accession>
<dbReference type="AlphaFoldDB" id="A0A8J4M1E0"/>
<gene>
    <name evidence="4" type="ORF">XYCOK13_05710</name>
</gene>
<feature type="transmembrane region" description="Helical" evidence="1">
    <location>
        <begin position="81"/>
        <end position="100"/>
    </location>
</feature>
<proteinExistence type="predicted"/>
<keyword evidence="1" id="KW-0472">Membrane</keyword>
<keyword evidence="1" id="KW-1133">Transmembrane helix</keyword>
<evidence type="ECO:0000256" key="1">
    <source>
        <dbReference type="SAM" id="Phobius"/>
    </source>
</evidence>
<feature type="transmembrane region" description="Helical" evidence="1">
    <location>
        <begin position="55"/>
        <end position="74"/>
    </location>
</feature>
<protein>
    <recommendedName>
        <fullName evidence="6">Nucleotidyltransferase with HDIG domain</fullName>
    </recommendedName>
</protein>
<evidence type="ECO:0000259" key="3">
    <source>
        <dbReference type="PROSITE" id="PS51832"/>
    </source>
</evidence>
<dbReference type="EMBL" id="BOVK01000006">
    <property type="protein sequence ID" value="GIQ67747.1"/>
    <property type="molecule type" value="Genomic_DNA"/>
</dbReference>
<feature type="domain" description="HD" evidence="2">
    <location>
        <begin position="215"/>
        <end position="339"/>
    </location>
</feature>
<dbReference type="PROSITE" id="PS51832">
    <property type="entry name" value="HD_GYP"/>
    <property type="match status" value="1"/>
</dbReference>
<evidence type="ECO:0000259" key="2">
    <source>
        <dbReference type="PROSITE" id="PS51831"/>
    </source>
</evidence>
<sequence>MMSDNRGKLLKRFYNLHRKNLSLKIIKVSLAYLIVSVMWNFIFQLMNLPYSRADLPTLLLSVLVLLFIVAVNRFYGISPMVLKHVVLSYIMFVVCCLYFASGYKEAWTFFLMIPLISALYGKLQTMLIYSGIGLLLMMLVSAYYPLYDHMIFDSIDISNRLLIYLIIATISYILLEQLIRLYHNQVNIILESTDSTIEQVVKSFIVSIEAKDAYTFGHSERVSRYAVELAKLLPEFQQKGRLKSMRLAGLLHDIGKINIPESVLSKPDKLTDEEYELVKTHPVIGGRMVEKISSLDSLKDGVLYHHERWDGRGYPSGLAGEEIPLDARILAMADAFDAMTSSRAYREALPVSEAFKRIREGRGTQFDPNLVDCLDVLQVAWLRIHKQSQNEMQEFETMTDLF</sequence>
<evidence type="ECO:0008006" key="6">
    <source>
        <dbReference type="Google" id="ProtNLM"/>
    </source>
</evidence>
<dbReference type="Pfam" id="PF13487">
    <property type="entry name" value="HD_5"/>
    <property type="match status" value="1"/>
</dbReference>
<evidence type="ECO:0000313" key="4">
    <source>
        <dbReference type="EMBL" id="GIQ67747.1"/>
    </source>
</evidence>
<name>A0A8J4M1E0_9BACL</name>
<feature type="domain" description="HD-GYP" evidence="3">
    <location>
        <begin position="193"/>
        <end position="390"/>
    </location>
</feature>
<dbReference type="Gene3D" id="1.10.3210.10">
    <property type="entry name" value="Hypothetical protein af1432"/>
    <property type="match status" value="1"/>
</dbReference>
<feature type="transmembrane region" description="Helical" evidence="1">
    <location>
        <begin position="21"/>
        <end position="43"/>
    </location>
</feature>
<feature type="transmembrane region" description="Helical" evidence="1">
    <location>
        <begin position="157"/>
        <end position="175"/>
    </location>
</feature>
<comment type="caution">
    <text evidence="4">The sequence shown here is derived from an EMBL/GenBank/DDBJ whole genome shotgun (WGS) entry which is preliminary data.</text>
</comment>
<dbReference type="PANTHER" id="PTHR43155">
    <property type="entry name" value="CYCLIC DI-GMP PHOSPHODIESTERASE PA4108-RELATED"/>
    <property type="match status" value="1"/>
</dbReference>
<dbReference type="InterPro" id="IPR006674">
    <property type="entry name" value="HD_domain"/>
</dbReference>
<dbReference type="SMART" id="SM00471">
    <property type="entry name" value="HDc"/>
    <property type="match status" value="1"/>
</dbReference>
<evidence type="ECO:0000313" key="5">
    <source>
        <dbReference type="Proteomes" id="UP000677918"/>
    </source>
</evidence>
<keyword evidence="5" id="KW-1185">Reference proteome</keyword>
<dbReference type="InterPro" id="IPR037522">
    <property type="entry name" value="HD_GYP_dom"/>
</dbReference>
<keyword evidence="1" id="KW-0812">Transmembrane</keyword>
<reference evidence="4" key="1">
    <citation type="submission" date="2021-04" db="EMBL/GenBank/DDBJ databases">
        <title>Draft genome sequence of Xylanibacillus composti strain K13.</title>
        <authorList>
            <person name="Uke A."/>
            <person name="Chhe C."/>
            <person name="Baramee S."/>
            <person name="Kosugi A."/>
        </authorList>
    </citation>
    <scope>NUCLEOTIDE SEQUENCE</scope>
    <source>
        <strain evidence="4">K13</strain>
    </source>
</reference>
<dbReference type="Proteomes" id="UP000677918">
    <property type="component" value="Unassembled WGS sequence"/>
</dbReference>
<dbReference type="InterPro" id="IPR003607">
    <property type="entry name" value="HD/PDEase_dom"/>
</dbReference>
<dbReference type="CDD" id="cd00077">
    <property type="entry name" value="HDc"/>
    <property type="match status" value="1"/>
</dbReference>